<dbReference type="SUPFAM" id="SSF48403">
    <property type="entry name" value="Ankyrin repeat"/>
    <property type="match status" value="2"/>
</dbReference>
<dbReference type="Pfam" id="PF00004">
    <property type="entry name" value="AAA"/>
    <property type="match status" value="1"/>
</dbReference>
<keyword evidence="6" id="KW-1185">Reference proteome</keyword>
<dbReference type="PANTHER" id="PTHR46411:SF3">
    <property type="entry name" value="AAA+ ATPASE DOMAIN-CONTAINING PROTEIN"/>
    <property type="match status" value="1"/>
</dbReference>
<dbReference type="Pfam" id="PF24883">
    <property type="entry name" value="NPHP3_N"/>
    <property type="match status" value="1"/>
</dbReference>
<dbReference type="InterPro" id="IPR027417">
    <property type="entry name" value="P-loop_NTPase"/>
</dbReference>
<dbReference type="GO" id="GO:0005524">
    <property type="term" value="F:ATP binding"/>
    <property type="evidence" value="ECO:0007669"/>
    <property type="project" value="InterPro"/>
</dbReference>
<dbReference type="Proteomes" id="UP000297910">
    <property type="component" value="Unassembled WGS sequence"/>
</dbReference>
<accession>A0A4Z1F574</accession>
<dbReference type="Pfam" id="PF22942">
    <property type="entry name" value="DUF7025"/>
    <property type="match status" value="1"/>
</dbReference>
<dbReference type="InterPro" id="IPR036770">
    <property type="entry name" value="Ankyrin_rpt-contain_sf"/>
</dbReference>
<dbReference type="InterPro" id="IPR056884">
    <property type="entry name" value="NPHP3-like_N"/>
</dbReference>
<evidence type="ECO:0000313" key="6">
    <source>
        <dbReference type="Proteomes" id="UP000297910"/>
    </source>
</evidence>
<dbReference type="CDD" id="cd19481">
    <property type="entry name" value="RecA-like_protease"/>
    <property type="match status" value="1"/>
</dbReference>
<dbReference type="PROSITE" id="PS50088">
    <property type="entry name" value="ANK_REPEAT"/>
    <property type="match status" value="2"/>
</dbReference>
<evidence type="ECO:0000256" key="2">
    <source>
        <dbReference type="PROSITE-ProRule" id="PRU00023"/>
    </source>
</evidence>
<dbReference type="InterPro" id="IPR002110">
    <property type="entry name" value="Ankyrin_rpt"/>
</dbReference>
<dbReference type="SUPFAM" id="SSF52540">
    <property type="entry name" value="P-loop containing nucleoside triphosphate hydrolases"/>
    <property type="match status" value="2"/>
</dbReference>
<evidence type="ECO:0000256" key="1">
    <source>
        <dbReference type="ARBA" id="ARBA00022737"/>
    </source>
</evidence>
<feature type="compositionally biased region" description="Basic and acidic residues" evidence="3">
    <location>
        <begin position="337"/>
        <end position="348"/>
    </location>
</feature>
<comment type="caution">
    <text evidence="5">The sequence shown here is derived from an EMBL/GenBank/DDBJ whole genome shotgun (WGS) entry which is preliminary data.</text>
</comment>
<gene>
    <name evidence="5" type="ORF">BPAE_0505g00020</name>
</gene>
<dbReference type="InterPro" id="IPR003593">
    <property type="entry name" value="AAA+_ATPase"/>
</dbReference>
<feature type="repeat" description="ANK" evidence="2">
    <location>
        <begin position="1352"/>
        <end position="1384"/>
    </location>
</feature>
<dbReference type="InterPro" id="IPR054289">
    <property type="entry name" value="DUF7025"/>
</dbReference>
<dbReference type="EMBL" id="PQXI01000503">
    <property type="protein sequence ID" value="TGO16297.1"/>
    <property type="molecule type" value="Genomic_DNA"/>
</dbReference>
<sequence>MVQHGNPATPPSTGDPIIVDTMDDISGEKCEVKHLSQRMEDGELKTLEKKKPDGDKEVSFIQYALVSIQIFDEKNVPIRKKLQINSSHICTAIEEVVKFYPAQNLGFNAPIEVDQPFEMLFHHLEPLRKCQDGTAPTDDKYRHLEILFRYLYEDPDIQRSTELINNNLITFDLLSFIFKPGCYVLTSKYGYGCIYWLQSTYQTSDYMKGRLLRLECLYTDNDGTTTGMAHKSLTIYETEFPGTDPIEITSLSTFPLSQLFDESKNMKAAMLERGKWYCELMEKGSVLCRYDGICLEYNAHARQKWERYSIAGRVQIDTKAYLDENPSKMRKVTPWPESKDKSGGSTADRPDEYRILCPPYVYGFSMESRKWCRFFLVKDNLMDVKWDEDMWKDLILPEAQKKLLLSMVSSHFFPTESVLRDEVALKGKGLVVVSHGPPGTGKTLTAVAVAEETKKAVLLYPAGELGFDLDSVQTSVRKIVRYATRWQAILLIDEADIFLESRQSGGQANLQRNALVAVFLRQLEYSQGIIFLTSNRAQMFDAAIKSRVHLMLYYCLPTTDMRRKLWDQCLNKIPVDNLGLDKAKILGLITKHALNGREISNMVSSAQTLARSGNMKDKKNSSWKLNQNHLEDVLKIWKASNPPRAQVIAKTTLKFAVDMTVPALTLFILLGLAIIVSFHGYQVVVKKRDILILYSLRVCKMPAPTQIEYLKKTVQLNEHGHPTIQQNVGSSSGNAITFGTARDLTIKHYNNGPFQASPNDPYNSLIRVLGLPLPCPRGFLERFKREMTPETCKWLQQQFDFNKWVEGSSRIFWIVGRPGTGKTMLSVSTVEHLRTQIRSRDDSSGQVKELGFLPDTLVYYFCDSTGDPKRNTPSAIIGGLLRQLIENHRKFLKNNTFEGRYNADALFEVFESVLRELGSHFRYIYILLDGPDECESSLGGEMVGSLCRLMNEHDMKTKLLVTSRPVSWILSVLQARGISEFQIDEPKIVDDIKKTIKHKLKQASLNINPERRHNLEAYLLENSEGTFLWADLVIKNFDYAAYTLNTVEFDKLIDKIPSELNDIYDRIMSNVYRRLIEHRYSLDEVNFVLQFVTVAKRDLTALEIDMAFATWRNKTTGGSKIPPDIRSIQTNVYESCVPLVSFNSETKVVYFMHKSVSTYLLSERPRTLLSKMLGGTLHRYIVAPCLSMLSGIFRPDASISEVGLEPESSSRYSRHLPEVAIGYQGIRFDRSRANFLVLDICLRYLDMWGLDNDEKMTRYERGLAGQVGLDDSKKQDSEKEFDIFIGYAREYWQDHALGMMDFEQAIQKIRKLPNMAILRDRLLLRAAERGHDRVLSILLKDMGASTIVEDRDGKSALHLAALGGHVSTVQLLLDHGANLEQRDSIGATALHWAASGGEFGTFTQLFAMHKKHRQEQEKRHARNSAGALLFFSRQWMVGIYWLISGAWLRSTEDHTGGTADVEMPDEEGGTLLAWALESGSEKVIRFLLANDAKTDIRYFQDPRRIVLGKNDLKFIHLIMQLFEDFIKTLEHPGTYHMQRTPLARAAEHGLGEVVQLLLDYGADPNFDDLSKRTAVFWAAKNQHMVIIKMLKEYGAECNSQLELAVLRGQVSVVQNLITNGDADPNWENKIGLSPICWAAMVGNKDVMDALLENDRTDTESKTPELRLTPLGLAAAFGRDDVVEPLIIKGRANVNWVDETFSTPLSWAVYLGHNNVVKSILASGKADLSHTDDIGRTALMISAMMGDEAAFGALLQQDKNVNRTDAFGRSAIFSAIRGGNRQIIDALLSCPRLDISTADFYGATCLSIAARFGDNITIQELLRRSNTKKSFLSHQDNFGKSPLDWAILKGHSSTKRVLLGTYDVLGLSTRGAKLVLPRILSSKIAKGPQAWPHPFCDVCYFNVEKTELYYTCGLCFKSTSSFVCCQNCWTTLQPRPKCKGPRHKLYLRMIDQYED</sequence>
<dbReference type="Pfam" id="PF12796">
    <property type="entry name" value="Ank_2"/>
    <property type="match status" value="4"/>
</dbReference>
<dbReference type="InterPro" id="IPR003959">
    <property type="entry name" value="ATPase_AAA_core"/>
</dbReference>
<dbReference type="GO" id="GO:0016887">
    <property type="term" value="F:ATP hydrolysis activity"/>
    <property type="evidence" value="ECO:0007669"/>
    <property type="project" value="InterPro"/>
</dbReference>
<feature type="domain" description="AAA+ ATPase" evidence="4">
    <location>
        <begin position="428"/>
        <end position="556"/>
    </location>
</feature>
<proteinExistence type="predicted"/>
<feature type="region of interest" description="Disordered" evidence="3">
    <location>
        <begin position="329"/>
        <end position="348"/>
    </location>
</feature>
<keyword evidence="2" id="KW-0040">ANK repeat</keyword>
<dbReference type="PANTHER" id="PTHR46411">
    <property type="entry name" value="FAMILY ATPASE, PUTATIVE-RELATED"/>
    <property type="match status" value="1"/>
</dbReference>
<name>A0A4Z1F574_9HELO</name>
<evidence type="ECO:0000313" key="5">
    <source>
        <dbReference type="EMBL" id="TGO16297.1"/>
    </source>
</evidence>
<protein>
    <recommendedName>
        <fullName evidence="4">AAA+ ATPase domain-containing protein</fullName>
    </recommendedName>
</protein>
<dbReference type="SMART" id="SM00382">
    <property type="entry name" value="AAA"/>
    <property type="match status" value="2"/>
</dbReference>
<organism evidence="5 6">
    <name type="scientific">Botrytis paeoniae</name>
    <dbReference type="NCBI Taxonomy" id="278948"/>
    <lineage>
        <taxon>Eukaryota</taxon>
        <taxon>Fungi</taxon>
        <taxon>Dikarya</taxon>
        <taxon>Ascomycota</taxon>
        <taxon>Pezizomycotina</taxon>
        <taxon>Leotiomycetes</taxon>
        <taxon>Helotiales</taxon>
        <taxon>Sclerotiniaceae</taxon>
        <taxon>Botrytis</taxon>
    </lineage>
</organism>
<keyword evidence="1" id="KW-0677">Repeat</keyword>
<reference evidence="5 6" key="1">
    <citation type="submission" date="2017-12" db="EMBL/GenBank/DDBJ databases">
        <title>Comparative genomics of Botrytis spp.</title>
        <authorList>
            <person name="Valero-Jimenez C.A."/>
            <person name="Tapia P."/>
            <person name="Veloso J."/>
            <person name="Silva-Moreno E."/>
            <person name="Staats M."/>
            <person name="Valdes J.H."/>
            <person name="Van Kan J.A.L."/>
        </authorList>
    </citation>
    <scope>NUCLEOTIDE SEQUENCE [LARGE SCALE GENOMIC DNA]</scope>
    <source>
        <strain evidence="5 6">Bp0003</strain>
    </source>
</reference>
<dbReference type="SMART" id="SM00248">
    <property type="entry name" value="ANK"/>
    <property type="match status" value="13"/>
</dbReference>
<evidence type="ECO:0000259" key="4">
    <source>
        <dbReference type="SMART" id="SM00382"/>
    </source>
</evidence>
<feature type="domain" description="AAA+ ATPase" evidence="4">
    <location>
        <begin position="808"/>
        <end position="989"/>
    </location>
</feature>
<evidence type="ECO:0000256" key="3">
    <source>
        <dbReference type="SAM" id="MobiDB-lite"/>
    </source>
</evidence>
<dbReference type="Gene3D" id="3.40.50.300">
    <property type="entry name" value="P-loop containing nucleotide triphosphate hydrolases"/>
    <property type="match status" value="2"/>
</dbReference>
<feature type="repeat" description="ANK" evidence="2">
    <location>
        <begin position="1537"/>
        <end position="1569"/>
    </location>
</feature>
<dbReference type="PROSITE" id="PS50297">
    <property type="entry name" value="ANK_REP_REGION"/>
    <property type="match status" value="2"/>
</dbReference>
<dbReference type="PRINTS" id="PR01415">
    <property type="entry name" value="ANKYRIN"/>
</dbReference>
<dbReference type="Gene3D" id="1.25.40.20">
    <property type="entry name" value="Ankyrin repeat-containing domain"/>
    <property type="match status" value="2"/>
</dbReference>